<reference evidence="3 4" key="1">
    <citation type="submission" date="2018-06" db="EMBL/GenBank/DDBJ databases">
        <title>Whole genome sequencing of four bacterial strains from South Shetland trench revealing bio-synthetic gene clusters.</title>
        <authorList>
            <person name="Abdel-Mageed W.M."/>
            <person name="Lehri B."/>
            <person name="Jarmusch S.A."/>
            <person name="Miranda K."/>
            <person name="Goodfellow M."/>
            <person name="Jaspars M."/>
            <person name="Karlyshev A.V."/>
        </authorList>
    </citation>
    <scope>NUCLEOTIDE SEQUENCE [LARGE SCALE GENOMIC DNA]</scope>
    <source>
        <strain evidence="3 4">SST1</strain>
    </source>
</reference>
<dbReference type="PANTHER" id="PTHR30590:SF3">
    <property type="entry name" value="HYPOTHETICAL MEMBRANE SPANNING PROTEIN"/>
    <property type="match status" value="1"/>
</dbReference>
<evidence type="ECO:0000259" key="2">
    <source>
        <dbReference type="Pfam" id="PF04235"/>
    </source>
</evidence>
<feature type="transmembrane region" description="Helical" evidence="1">
    <location>
        <begin position="174"/>
        <end position="191"/>
    </location>
</feature>
<dbReference type="Proteomes" id="UP000252187">
    <property type="component" value="Unassembled WGS sequence"/>
</dbReference>
<evidence type="ECO:0000313" key="3">
    <source>
        <dbReference type="EMBL" id="RBA33738.1"/>
    </source>
</evidence>
<dbReference type="InterPro" id="IPR052529">
    <property type="entry name" value="Bact_Transport_Assoc"/>
</dbReference>
<dbReference type="PANTHER" id="PTHR30590">
    <property type="entry name" value="INNER MEMBRANE PROTEIN"/>
    <property type="match status" value="1"/>
</dbReference>
<keyword evidence="1" id="KW-1133">Transmembrane helix</keyword>
<dbReference type="EMBL" id="QNTT01000031">
    <property type="protein sequence ID" value="RBA33738.1"/>
    <property type="molecule type" value="Genomic_DNA"/>
</dbReference>
<organism evidence="3 4">
    <name type="scientific">Dietzia maris</name>
    <dbReference type="NCBI Taxonomy" id="37915"/>
    <lineage>
        <taxon>Bacteria</taxon>
        <taxon>Bacillati</taxon>
        <taxon>Actinomycetota</taxon>
        <taxon>Actinomycetes</taxon>
        <taxon>Mycobacteriales</taxon>
        <taxon>Dietziaceae</taxon>
        <taxon>Dietzia</taxon>
    </lineage>
</organism>
<dbReference type="AlphaFoldDB" id="A0A365P9C6"/>
<keyword evidence="1" id="KW-0472">Membrane</keyword>
<feature type="transmembrane region" description="Helical" evidence="1">
    <location>
        <begin position="279"/>
        <end position="298"/>
    </location>
</feature>
<dbReference type="Pfam" id="PF04235">
    <property type="entry name" value="DUF418"/>
    <property type="match status" value="1"/>
</dbReference>
<feature type="transmembrane region" description="Helical" evidence="1">
    <location>
        <begin position="244"/>
        <end position="267"/>
    </location>
</feature>
<feature type="transmembrane region" description="Helical" evidence="1">
    <location>
        <begin position="220"/>
        <end position="237"/>
    </location>
</feature>
<protein>
    <recommendedName>
        <fullName evidence="2">DUF418 domain-containing protein</fullName>
    </recommendedName>
</protein>
<dbReference type="InterPro" id="IPR007349">
    <property type="entry name" value="DUF418"/>
</dbReference>
<name>A0A365P9C6_9ACTN</name>
<feature type="transmembrane region" description="Helical" evidence="1">
    <location>
        <begin position="121"/>
        <end position="139"/>
    </location>
</feature>
<evidence type="ECO:0000256" key="1">
    <source>
        <dbReference type="SAM" id="Phobius"/>
    </source>
</evidence>
<sequence length="390" mass="42299">MTSLDARAPAIRRCPWRHGRSRRCGRPENRAGGFHPFSRPADGVTVRLVAGDTDERLTSDTTTTGRRRIEELDVIRGFALCGIHVVNVYQQVVFSELFGDQPGLGVTVMPAIVRYGFYERFLPVFTLLFGVGFAIFLASAGSRIERPRVVLARRLAVLAGFGVLHQVAHPGEALLPYAVFGLVILLPASFLRPRWALAVGLVLLLLGAQTVAGYGVMPGLLVVGYALVGIGVADALGRQTRRWVLAAAMLGAVTIAYWASVAVGIHLPRLSFGATSLPSQLAGVVTGLFYVCLVVLALRTPAGSVLRWALAPMGRMALTNYLLATAFILVLSPILAIDGLDDWPAIVALVVGIIVAEIVASRVWLARFRFGPAEWLWRCATWWEMAPLRR</sequence>
<proteinExistence type="predicted"/>
<evidence type="ECO:0000313" key="4">
    <source>
        <dbReference type="Proteomes" id="UP000252187"/>
    </source>
</evidence>
<comment type="caution">
    <text evidence="3">The sequence shown here is derived from an EMBL/GenBank/DDBJ whole genome shotgun (WGS) entry which is preliminary data.</text>
</comment>
<gene>
    <name evidence="3" type="ORF">DQ226_11755</name>
</gene>
<feature type="transmembrane region" description="Helical" evidence="1">
    <location>
        <begin position="318"/>
        <end position="337"/>
    </location>
</feature>
<feature type="domain" description="DUF418" evidence="2">
    <location>
        <begin position="238"/>
        <end position="383"/>
    </location>
</feature>
<keyword evidence="1" id="KW-0812">Transmembrane</keyword>
<accession>A0A365P9C6</accession>
<feature type="transmembrane region" description="Helical" evidence="1">
    <location>
        <begin position="343"/>
        <end position="365"/>
    </location>
</feature>